<dbReference type="EMBL" id="QDKM01000001">
    <property type="protein sequence ID" value="PVH30351.1"/>
    <property type="molecule type" value="Genomic_DNA"/>
</dbReference>
<dbReference type="RefSeq" id="WP_116556763.1">
    <property type="nucleotide sequence ID" value="NZ_QDKM01000001.1"/>
</dbReference>
<evidence type="ECO:0000259" key="2">
    <source>
        <dbReference type="Pfam" id="PF01266"/>
    </source>
</evidence>
<organism evidence="3 4">
    <name type="scientific">Pararhodobacter oceanensis</name>
    <dbReference type="NCBI Taxonomy" id="2172121"/>
    <lineage>
        <taxon>Bacteria</taxon>
        <taxon>Pseudomonadati</taxon>
        <taxon>Pseudomonadota</taxon>
        <taxon>Alphaproteobacteria</taxon>
        <taxon>Rhodobacterales</taxon>
        <taxon>Paracoccaceae</taxon>
        <taxon>Pararhodobacter</taxon>
    </lineage>
</organism>
<dbReference type="InterPro" id="IPR036188">
    <property type="entry name" value="FAD/NAD-bd_sf"/>
</dbReference>
<dbReference type="Gene3D" id="3.50.50.60">
    <property type="entry name" value="FAD/NAD(P)-binding domain"/>
    <property type="match status" value="1"/>
</dbReference>
<name>A0A2T8HY75_9RHOB</name>
<gene>
    <name evidence="3" type="ORF">DDE20_02010</name>
</gene>
<sequence length="376" mass="39607">MNGEKRGIVVVGAGIAGASVAAELAQMGQDVLLLEREDQPGYHTTGRSAAIYAPSYGPPVIRALTRASWPAFNAPATADRPHPLLRHRDVLFVARKDQAESLAAEQAAAPALQPLTPEGARAMLPLFHAGYLGGALLDSGAADIDVDALHRQYLRGLAAHGGETRLRTEVTAITREGETWHLQTSAGEISADIVINAAGAWADDLAALAGVAQIGLVPKRRTALLLTPPEGHAVDGWPMVVDVDEEFYLRPDAGKLLVSPADETPSPACDAQPDEMDVAICIDRIQTAFDLPVRRIDHKWAGLRSFVADKVPVVGFAPDAPGFFWLAGQGGYGIQSAPALARTAAALALHREIPADIEAEGVTAEALAPNRAGQRA</sequence>
<reference evidence="3 4" key="1">
    <citation type="submission" date="2018-04" db="EMBL/GenBank/DDBJ databases">
        <title>Pararhodobacter oceanense sp. nov., isolated from marine intertidal sediment.</title>
        <authorList>
            <person name="Wang X.-L."/>
            <person name="Du Z.-J."/>
        </authorList>
    </citation>
    <scope>NUCLEOTIDE SEQUENCE [LARGE SCALE GENOMIC DNA]</scope>
    <source>
        <strain evidence="3 4">AM505</strain>
    </source>
</reference>
<feature type="domain" description="FAD dependent oxidoreductase" evidence="2">
    <location>
        <begin position="8"/>
        <end position="347"/>
    </location>
</feature>
<dbReference type="InterPro" id="IPR006076">
    <property type="entry name" value="FAD-dep_OxRdtase"/>
</dbReference>
<dbReference type="GO" id="GO:0005737">
    <property type="term" value="C:cytoplasm"/>
    <property type="evidence" value="ECO:0007669"/>
    <property type="project" value="TreeGrafter"/>
</dbReference>
<dbReference type="Gene3D" id="3.30.9.10">
    <property type="entry name" value="D-Amino Acid Oxidase, subunit A, domain 2"/>
    <property type="match status" value="1"/>
</dbReference>
<evidence type="ECO:0000256" key="1">
    <source>
        <dbReference type="ARBA" id="ARBA00023002"/>
    </source>
</evidence>
<comment type="caution">
    <text evidence="3">The sequence shown here is derived from an EMBL/GenBank/DDBJ whole genome shotgun (WGS) entry which is preliminary data.</text>
</comment>
<dbReference type="SUPFAM" id="SSF51905">
    <property type="entry name" value="FAD/NAD(P)-binding domain"/>
    <property type="match status" value="1"/>
</dbReference>
<dbReference type="PANTHER" id="PTHR13847">
    <property type="entry name" value="SARCOSINE DEHYDROGENASE-RELATED"/>
    <property type="match status" value="1"/>
</dbReference>
<keyword evidence="1" id="KW-0560">Oxidoreductase</keyword>
<dbReference type="Pfam" id="PF01266">
    <property type="entry name" value="DAO"/>
    <property type="match status" value="1"/>
</dbReference>
<dbReference type="AlphaFoldDB" id="A0A2T8HY75"/>
<accession>A0A2T8HY75</accession>
<protein>
    <submittedName>
        <fullName evidence="3">FAD-dependent oxidoreductase</fullName>
    </submittedName>
</protein>
<evidence type="ECO:0000313" key="4">
    <source>
        <dbReference type="Proteomes" id="UP000245911"/>
    </source>
</evidence>
<keyword evidence="4" id="KW-1185">Reference proteome</keyword>
<dbReference type="Proteomes" id="UP000245911">
    <property type="component" value="Unassembled WGS sequence"/>
</dbReference>
<evidence type="ECO:0000313" key="3">
    <source>
        <dbReference type="EMBL" id="PVH30351.1"/>
    </source>
</evidence>
<dbReference type="OrthoDB" id="7421214at2"/>
<dbReference type="GO" id="GO:0016491">
    <property type="term" value="F:oxidoreductase activity"/>
    <property type="evidence" value="ECO:0007669"/>
    <property type="project" value="UniProtKB-KW"/>
</dbReference>
<dbReference type="PANTHER" id="PTHR13847:SF287">
    <property type="entry name" value="FAD-DEPENDENT OXIDOREDUCTASE DOMAIN-CONTAINING PROTEIN 1"/>
    <property type="match status" value="1"/>
</dbReference>
<proteinExistence type="predicted"/>